<dbReference type="EMBL" id="BMAR01000001">
    <property type="protein sequence ID" value="GFR40428.1"/>
    <property type="molecule type" value="Genomic_DNA"/>
</dbReference>
<dbReference type="Proteomes" id="UP001054857">
    <property type="component" value="Unassembled WGS sequence"/>
</dbReference>
<dbReference type="PANTHER" id="PTHR46573">
    <property type="entry name" value="WD REPEAT, SAM AND U-BOX DOMAIN-CONTAINING PROTEIN 1"/>
    <property type="match status" value="1"/>
</dbReference>
<evidence type="ECO:0000313" key="4">
    <source>
        <dbReference type="Proteomes" id="UP001054857"/>
    </source>
</evidence>
<feature type="domain" description="U-box" evidence="2">
    <location>
        <begin position="191"/>
        <end position="264"/>
    </location>
</feature>
<dbReference type="AlphaFoldDB" id="A0AAD3HH44"/>
<accession>A0AAD3HH44</accession>
<dbReference type="Gene3D" id="3.30.40.10">
    <property type="entry name" value="Zinc/RING finger domain, C3HC4 (zinc finger)"/>
    <property type="match status" value="1"/>
</dbReference>
<evidence type="ECO:0000313" key="3">
    <source>
        <dbReference type="EMBL" id="GFR40428.1"/>
    </source>
</evidence>
<dbReference type="InterPro" id="IPR052085">
    <property type="entry name" value="WD-SAM-U-box"/>
</dbReference>
<dbReference type="GO" id="GO:0016567">
    <property type="term" value="P:protein ubiquitination"/>
    <property type="evidence" value="ECO:0007669"/>
    <property type="project" value="InterPro"/>
</dbReference>
<dbReference type="InterPro" id="IPR013083">
    <property type="entry name" value="Znf_RING/FYVE/PHD"/>
</dbReference>
<dbReference type="PROSITE" id="PS51698">
    <property type="entry name" value="U_BOX"/>
    <property type="match status" value="1"/>
</dbReference>
<reference evidence="3 4" key="1">
    <citation type="journal article" date="2021" name="Sci. Rep.">
        <title>Genome sequencing of the multicellular alga Astrephomene provides insights into convergent evolution of germ-soma differentiation.</title>
        <authorList>
            <person name="Yamashita S."/>
            <person name="Yamamoto K."/>
            <person name="Matsuzaki R."/>
            <person name="Suzuki S."/>
            <person name="Yamaguchi H."/>
            <person name="Hirooka S."/>
            <person name="Minakuchi Y."/>
            <person name="Miyagishima S."/>
            <person name="Kawachi M."/>
            <person name="Toyoda A."/>
            <person name="Nozaki H."/>
        </authorList>
    </citation>
    <scope>NUCLEOTIDE SEQUENCE [LARGE SCALE GENOMIC DNA]</scope>
    <source>
        <strain evidence="3 4">NIES-4017</strain>
    </source>
</reference>
<proteinExistence type="predicted"/>
<dbReference type="PANTHER" id="PTHR46573:SF1">
    <property type="entry name" value="WD REPEAT, SAM AND U-BOX DOMAIN-CONTAINING PROTEIN 1"/>
    <property type="match status" value="1"/>
</dbReference>
<organism evidence="3 4">
    <name type="scientific">Astrephomene gubernaculifera</name>
    <dbReference type="NCBI Taxonomy" id="47775"/>
    <lineage>
        <taxon>Eukaryota</taxon>
        <taxon>Viridiplantae</taxon>
        <taxon>Chlorophyta</taxon>
        <taxon>core chlorophytes</taxon>
        <taxon>Chlorophyceae</taxon>
        <taxon>CS clade</taxon>
        <taxon>Chlamydomonadales</taxon>
        <taxon>Astrephomenaceae</taxon>
        <taxon>Astrephomene</taxon>
    </lineage>
</organism>
<dbReference type="GO" id="GO:0004842">
    <property type="term" value="F:ubiquitin-protein transferase activity"/>
    <property type="evidence" value="ECO:0007669"/>
    <property type="project" value="InterPro"/>
</dbReference>
<gene>
    <name evidence="3" type="ORF">Agub_g1002</name>
</gene>
<dbReference type="InterPro" id="IPR003613">
    <property type="entry name" value="Ubox_domain"/>
</dbReference>
<keyword evidence="4" id="KW-1185">Reference proteome</keyword>
<dbReference type="SUPFAM" id="SSF57850">
    <property type="entry name" value="RING/U-box"/>
    <property type="match status" value="1"/>
</dbReference>
<sequence>MQLSSLWRHSLWLPSLPKPSTSAVRFVLLTCIGSLLVYVGGKTVGFIVQLFEISSVEVQKFIKVIAALLNRPNLDLEFLPQEFEDLTPSPAGVYSYAPGSYHPILFRRSPHEAGAWQWSDDGELWLATDAFQESPNGVPEPPALIFILRLHVEHLIRRRLANPAARHRRLPPPLDVGADGVGPPGGRSVDAAPDLLCCPISHGLMRVPVVAPSGTTFEYEYIRKWAQQHNTDPVNGAPLAEADLYPNLALRDIIERWLGQGRTAAGETAGQVTHGSSDTLPANLVDLS</sequence>
<comment type="caution">
    <text evidence="3">The sequence shown here is derived from an EMBL/GenBank/DDBJ whole genome shotgun (WGS) entry which is preliminary data.</text>
</comment>
<evidence type="ECO:0000256" key="1">
    <source>
        <dbReference type="SAM" id="MobiDB-lite"/>
    </source>
</evidence>
<name>A0AAD3HH44_9CHLO</name>
<feature type="compositionally biased region" description="Polar residues" evidence="1">
    <location>
        <begin position="270"/>
        <end position="280"/>
    </location>
</feature>
<evidence type="ECO:0000259" key="2">
    <source>
        <dbReference type="PROSITE" id="PS51698"/>
    </source>
</evidence>
<protein>
    <recommendedName>
        <fullName evidence="2">U-box domain-containing protein</fullName>
    </recommendedName>
</protein>
<feature type="region of interest" description="Disordered" evidence="1">
    <location>
        <begin position="266"/>
        <end position="288"/>
    </location>
</feature>
<dbReference type="SMART" id="SM00504">
    <property type="entry name" value="Ubox"/>
    <property type="match status" value="1"/>
</dbReference>
<dbReference type="CDD" id="cd16655">
    <property type="entry name" value="RING-Ubox_WDSUB1-like"/>
    <property type="match status" value="1"/>
</dbReference>
<dbReference type="Pfam" id="PF04564">
    <property type="entry name" value="U-box"/>
    <property type="match status" value="1"/>
</dbReference>